<dbReference type="KEGG" id="mcys:MCB1EB_1163"/>
<dbReference type="InterPro" id="IPR049796">
    <property type="entry name" value="CdiI_Ct-like"/>
</dbReference>
<dbReference type="EMBL" id="AP018150">
    <property type="protein sequence ID" value="BBE09324.1"/>
    <property type="molecule type" value="Genomic_DNA"/>
</dbReference>
<reference evidence="1 2" key="1">
    <citation type="journal article" date="2018" name="Microbes Environ.">
        <title>Comparative Genomic Insights into Endofungal Lifestyles of Two Bacterial Endosymbionts, Mycoavidus cysteinexigens and Burkholderia rhizoxinica.</title>
        <authorList>
            <person name="Sharmin D."/>
            <person name="Guo Y."/>
            <person name="Nishizawa T."/>
            <person name="Ohshima S."/>
            <person name="Sato Y."/>
            <person name="Takashima Y."/>
            <person name="Narisawa K."/>
            <person name="Ohta H."/>
        </authorList>
    </citation>
    <scope>NUCLEOTIDE SEQUENCE [LARGE SCALE GENOMIC DNA]</scope>
    <source>
        <strain evidence="1 2">B1-EB</strain>
    </source>
</reference>
<sequence>MKHFNNPKPMNKTLIEEKLSSGNVEEICNALVSIAFYESDWKWAQEKFLDLLDDDNPKISGISATCLGHIARIHRKLDKERVINILRNKIENSAISGKVQDALDDIEIFV</sequence>
<evidence type="ECO:0000313" key="2">
    <source>
        <dbReference type="Proteomes" id="UP000282597"/>
    </source>
</evidence>
<organism evidence="1 2">
    <name type="scientific">Mycoavidus cysteinexigens</name>
    <dbReference type="NCBI Taxonomy" id="1553431"/>
    <lineage>
        <taxon>Bacteria</taxon>
        <taxon>Pseudomonadati</taxon>
        <taxon>Pseudomonadota</taxon>
        <taxon>Betaproteobacteria</taxon>
        <taxon>Burkholderiales</taxon>
        <taxon>Burkholderiaceae</taxon>
        <taxon>Mycoavidus</taxon>
    </lineage>
</organism>
<dbReference type="CDD" id="cd20694">
    <property type="entry name" value="CdiI_Ct-like"/>
    <property type="match status" value="1"/>
</dbReference>
<evidence type="ECO:0000313" key="1">
    <source>
        <dbReference type="EMBL" id="BBE09324.1"/>
    </source>
</evidence>
<accession>A0A2Z6EV47</accession>
<proteinExistence type="predicted"/>
<keyword evidence="2" id="KW-1185">Reference proteome</keyword>
<protein>
    <submittedName>
        <fullName evidence="1">Uncharacterized protein</fullName>
    </submittedName>
</protein>
<dbReference type="Proteomes" id="UP000282597">
    <property type="component" value="Chromosome"/>
</dbReference>
<name>A0A2Z6EV47_9BURK</name>
<dbReference type="AlphaFoldDB" id="A0A2Z6EV47"/>
<gene>
    <name evidence="1" type="ORF">MCB1EB_1163</name>
</gene>
<dbReference type="RefSeq" id="WP_052393621.1">
    <property type="nucleotide sequence ID" value="NZ_AP018150.1"/>
</dbReference>